<dbReference type="Proteomes" id="UP001060085">
    <property type="component" value="Linkage Group LG03"/>
</dbReference>
<evidence type="ECO:0000313" key="1">
    <source>
        <dbReference type="EMBL" id="KAI5673738.1"/>
    </source>
</evidence>
<accession>A0ACC0BMB5</accession>
<dbReference type="EMBL" id="CM044703">
    <property type="protein sequence ID" value="KAI5673738.1"/>
    <property type="molecule type" value="Genomic_DNA"/>
</dbReference>
<comment type="caution">
    <text evidence="1">The sequence shown here is derived from an EMBL/GenBank/DDBJ whole genome shotgun (WGS) entry which is preliminary data.</text>
</comment>
<gene>
    <name evidence="1" type="ORF">M9H77_14102</name>
</gene>
<organism evidence="1 2">
    <name type="scientific">Catharanthus roseus</name>
    <name type="common">Madagascar periwinkle</name>
    <name type="synonym">Vinca rosea</name>
    <dbReference type="NCBI Taxonomy" id="4058"/>
    <lineage>
        <taxon>Eukaryota</taxon>
        <taxon>Viridiplantae</taxon>
        <taxon>Streptophyta</taxon>
        <taxon>Embryophyta</taxon>
        <taxon>Tracheophyta</taxon>
        <taxon>Spermatophyta</taxon>
        <taxon>Magnoliopsida</taxon>
        <taxon>eudicotyledons</taxon>
        <taxon>Gunneridae</taxon>
        <taxon>Pentapetalae</taxon>
        <taxon>asterids</taxon>
        <taxon>lamiids</taxon>
        <taxon>Gentianales</taxon>
        <taxon>Apocynaceae</taxon>
        <taxon>Rauvolfioideae</taxon>
        <taxon>Vinceae</taxon>
        <taxon>Catharanthinae</taxon>
        <taxon>Catharanthus</taxon>
    </lineage>
</organism>
<sequence length="760" mass="82963">MAISCSSTVNYNSTLQSPSTFLTFCKVCPLRSSFSLRPKTKIRHLKSLSKINATATLESGNGSVSLSSEGSSGIGSLSTNYGRIYFPLAAVVGQDAIKTALLLGAIDREIGGIAISGRRGTAKTVMARGLHAILPPIEVVFGSIANADPACPEEWEDGLAEKVEYDLAGNIKTEVVRSPFVQIPLGVTEDRVLGSVDVEESVKSGTTVFQPGLLAEAHRGVLYVDEINLLDEGISNLLLNVLTEGVNIVEREGISFRHPCKPLLIATYNPEEGAVREHLLDRIAINLSADLPMNFEERVSAVEIATKFQEHSSEVFKMVAEEMEFAKTQIILAREYLKDVSISREQLKYLVMEAVRGGCQGHRAEIYAARVAESLAALEGRDKVNVDDLKKAVELVILPRSMISENPPEQQNQQPPPPPPPQNQDSSEEQNEEEDQEDEDDDNEENEQQQDQIPEEFVFDAEGGLVDEKLLFFAQQAQRRRGKAGRAKNVIFSEDRGRYIKPMLPKGPVKRLAVDATLRAAAPYQKLRREKDIKKSRRVFVEKTDMRAKRMARKAGALVIFVVDASGSMALNRMQNAKGAALKLLAESYTSRDQVCIVPFRGDAAEVLLPPSRSIAMARKRLERLPCGGGSPLAHGLTTAVRVGMNAEKSGDVGRIMIVAITDGRANISLKRSTDPEAASTDAPRPTAQELKDEILEVAGKIYKAGMSLLVIDTENKFVSTGFAKEIARVAQGKYYYLPNASDAVISATTKDALSALKNS</sequence>
<proteinExistence type="predicted"/>
<protein>
    <submittedName>
        <fullName evidence="1">Uncharacterized protein</fullName>
    </submittedName>
</protein>
<keyword evidence="2" id="KW-1185">Reference proteome</keyword>
<evidence type="ECO:0000313" key="2">
    <source>
        <dbReference type="Proteomes" id="UP001060085"/>
    </source>
</evidence>
<name>A0ACC0BMB5_CATRO</name>
<reference evidence="2" key="1">
    <citation type="journal article" date="2023" name="Nat. Plants">
        <title>Single-cell RNA sequencing provides a high-resolution roadmap for understanding the multicellular compartmentation of specialized metabolism.</title>
        <authorList>
            <person name="Sun S."/>
            <person name="Shen X."/>
            <person name="Li Y."/>
            <person name="Li Y."/>
            <person name="Wang S."/>
            <person name="Li R."/>
            <person name="Zhang H."/>
            <person name="Shen G."/>
            <person name="Guo B."/>
            <person name="Wei J."/>
            <person name="Xu J."/>
            <person name="St-Pierre B."/>
            <person name="Chen S."/>
            <person name="Sun C."/>
        </authorList>
    </citation>
    <scope>NUCLEOTIDE SEQUENCE [LARGE SCALE GENOMIC DNA]</scope>
</reference>